<evidence type="ECO:0008006" key="5">
    <source>
        <dbReference type="Google" id="ProtNLM"/>
    </source>
</evidence>
<organism evidence="3 4">
    <name type="scientific">Borrelia hermsii</name>
    <dbReference type="NCBI Taxonomy" id="140"/>
    <lineage>
        <taxon>Bacteria</taxon>
        <taxon>Pseudomonadati</taxon>
        <taxon>Spirochaetota</taxon>
        <taxon>Spirochaetia</taxon>
        <taxon>Spirochaetales</taxon>
        <taxon>Borreliaceae</taxon>
        <taxon>Borrelia</taxon>
    </lineage>
</organism>
<feature type="compositionally biased region" description="Basic and acidic residues" evidence="1">
    <location>
        <begin position="278"/>
        <end position="287"/>
    </location>
</feature>
<feature type="region of interest" description="Disordered" evidence="1">
    <location>
        <begin position="278"/>
        <end position="298"/>
    </location>
</feature>
<dbReference type="EMBL" id="CP014809">
    <property type="protein sequence ID" value="AMR75879.1"/>
    <property type="molecule type" value="Genomic_DNA"/>
</dbReference>
<reference evidence="3 4" key="1">
    <citation type="submission" date="2016-03" db="EMBL/GenBank/DDBJ databases">
        <title>Borrelia hermsii Genome sequencing and assembly.</title>
        <authorList>
            <person name="Bontemps-Gallo S."/>
            <person name="Stewart S."/>
        </authorList>
    </citation>
    <scope>NUCLEOTIDE SEQUENCE [LARGE SCALE GENOMIC DNA]</scope>
    <source>
        <strain evidence="3 4">DAH-2E7</strain>
        <plasmid evidence="4">lp200 sequence</plasmid>
    </source>
</reference>
<evidence type="ECO:0000313" key="3">
    <source>
        <dbReference type="EMBL" id="AMR75879.1"/>
    </source>
</evidence>
<dbReference type="PROSITE" id="PS51257">
    <property type="entry name" value="PROKAR_LIPOPROTEIN"/>
    <property type="match status" value="1"/>
</dbReference>
<geneLocation type="plasmid" evidence="4">
    <name>lp200 sequence</name>
</geneLocation>
<feature type="compositionally biased region" description="Basic residues" evidence="1">
    <location>
        <begin position="288"/>
        <end position="298"/>
    </location>
</feature>
<evidence type="ECO:0000256" key="1">
    <source>
        <dbReference type="SAM" id="MobiDB-lite"/>
    </source>
</evidence>
<gene>
    <name evidence="3" type="ORF">A0V01_04515</name>
</gene>
<protein>
    <recommendedName>
        <fullName evidence="5">Lipoprotein</fullName>
    </recommendedName>
</protein>
<keyword evidence="3" id="KW-0614">Plasmid</keyword>
<feature type="signal peptide" evidence="2">
    <location>
        <begin position="1"/>
        <end position="25"/>
    </location>
</feature>
<keyword evidence="2" id="KW-0732">Signal</keyword>
<dbReference type="Proteomes" id="UP000075229">
    <property type="component" value="Plasmid lp200"/>
</dbReference>
<dbReference type="RefSeq" id="WP_062705840.1">
    <property type="nucleotide sequence ID" value="NZ_CP014809.1"/>
</dbReference>
<feature type="chain" id="PRO_5043012767" description="Lipoprotein" evidence="2">
    <location>
        <begin position="26"/>
        <end position="298"/>
    </location>
</feature>
<proteinExistence type="predicted"/>
<name>A0AAN1CF64_BORHE</name>
<sequence>MIRTGMIICAVSILGLLMLSCAAGAKVSSNSPINLHAVKIIHTMNQLNTPDPIKPSPYKVPLPQTPYAALLESLGKLKDSINSKPEGFDKSTFDDIFNDFNRSFRSDDYYSKDYFYIGLKHGIIHIERVRQVVRALKATGIAADKEAAEKLLIGLRDSGIYVSDVVEEDGQILSNANLSILQKSNNIEVINVVRLALGNLHLKREHVIELLKEKIRDISGLKKVASIRDAVNLTFGKNGEILEKIENGHDSLLGLRDIIKNKIDDLVEQQERQDRLSARIKEEELKKKSPKKKGSKKE</sequence>
<dbReference type="AlphaFoldDB" id="A0AAN1CF64"/>
<evidence type="ECO:0000256" key="2">
    <source>
        <dbReference type="SAM" id="SignalP"/>
    </source>
</evidence>
<accession>A0AAN1CF64</accession>
<dbReference type="GeneID" id="71843725"/>
<evidence type="ECO:0000313" key="4">
    <source>
        <dbReference type="Proteomes" id="UP000075229"/>
    </source>
</evidence>